<accession>A0A4Q7DK84</accession>
<dbReference type="AlphaFoldDB" id="A0A4Q7DK84"/>
<reference evidence="3 4" key="1">
    <citation type="submission" date="2018-10" db="EMBL/GenBank/DDBJ databases">
        <title>An updated phylogeny of the Alphaproteobacteria reveals that the parasitic Rickettsiales and Holosporales have independent origins.</title>
        <authorList>
            <person name="Munoz-Gomez S.A."/>
            <person name="Hess S."/>
            <person name="Burger G."/>
            <person name="Lang B.F."/>
            <person name="Susko E."/>
            <person name="Slamovits C.H."/>
            <person name="Roger A.J."/>
        </authorList>
    </citation>
    <scope>NUCLEOTIDE SEQUENCE [LARGE SCALE GENOMIC DNA]</scope>
    <source>
        <strain evidence="3">HOLO01</strain>
    </source>
</reference>
<dbReference type="Proteomes" id="UP000293550">
    <property type="component" value="Unassembled WGS sequence"/>
</dbReference>
<dbReference type="OrthoDB" id="4519042at2"/>
<dbReference type="GO" id="GO:0005524">
    <property type="term" value="F:ATP binding"/>
    <property type="evidence" value="ECO:0007669"/>
    <property type="project" value="UniProtKB-KW"/>
</dbReference>
<keyword evidence="3" id="KW-0547">Nucleotide-binding</keyword>
<proteinExistence type="predicted"/>
<evidence type="ECO:0000259" key="2">
    <source>
        <dbReference type="Pfam" id="PF17289"/>
    </source>
</evidence>
<dbReference type="Pfam" id="PF17289">
    <property type="entry name" value="Terminase_6C"/>
    <property type="match status" value="1"/>
</dbReference>
<dbReference type="RefSeq" id="WP_130153704.1">
    <property type="nucleotide sequence ID" value="NZ_SCFB01000004.1"/>
</dbReference>
<keyword evidence="1" id="KW-1188">Viral release from host cell</keyword>
<organism evidence="3 4">
    <name type="scientific">Candidatus Finniella inopinata</name>
    <dbReference type="NCBI Taxonomy" id="1696036"/>
    <lineage>
        <taxon>Bacteria</taxon>
        <taxon>Pseudomonadati</taxon>
        <taxon>Pseudomonadota</taxon>
        <taxon>Alphaproteobacteria</taxon>
        <taxon>Holosporales</taxon>
        <taxon>Candidatus Paracaedibacteraceae</taxon>
        <taxon>Candidatus Finniella</taxon>
    </lineage>
</organism>
<feature type="domain" description="Terminase large subunit gp17-like C-terminal" evidence="2">
    <location>
        <begin position="265"/>
        <end position="408"/>
    </location>
</feature>
<dbReference type="InterPro" id="IPR035421">
    <property type="entry name" value="Terminase_6C"/>
</dbReference>
<comment type="caution">
    <text evidence="3">The sequence shown here is derived from an EMBL/GenBank/DDBJ whole genome shotgun (WGS) entry which is preliminary data.</text>
</comment>
<dbReference type="InterPro" id="IPR027417">
    <property type="entry name" value="P-loop_NTPase"/>
</dbReference>
<protein>
    <submittedName>
        <fullName evidence="3">ATP-binding protein</fullName>
    </submittedName>
</protein>
<evidence type="ECO:0000256" key="1">
    <source>
        <dbReference type="ARBA" id="ARBA00022612"/>
    </source>
</evidence>
<dbReference type="Pfam" id="PF03237">
    <property type="entry name" value="Terminase_6N"/>
    <property type="match status" value="1"/>
</dbReference>
<keyword evidence="4" id="KW-1185">Reference proteome</keyword>
<dbReference type="EMBL" id="SCFB01000004">
    <property type="protein sequence ID" value="RZI46605.1"/>
    <property type="molecule type" value="Genomic_DNA"/>
</dbReference>
<dbReference type="Gene3D" id="3.30.420.240">
    <property type="match status" value="1"/>
</dbReference>
<evidence type="ECO:0000313" key="3">
    <source>
        <dbReference type="EMBL" id="RZI46605.1"/>
    </source>
</evidence>
<evidence type="ECO:0000313" key="4">
    <source>
        <dbReference type="Proteomes" id="UP000293550"/>
    </source>
</evidence>
<sequence length="427" mass="48386">MSKVLKKQLLKLLKKELKRRQDLKLRYDWLKQARPNQLPPPGDWRVWLILAGRGFGKTRTGAETLRLWIEKGLYRHVALIGRSLNEARNVMVEGQSGLLACHPVGEQPKFEASKQRLVWPNGAVATLFGGDNFEKLRGPQFDLVWIDELAKFRYPQALWEQLMLALRLGDNPRCLITTTPRPIPLIDQLLKSPHTVVTKGTTFENQANLAAVYLQQIVKQFEGTRLGAQELYAEVLTERQGALWQRSMLRYQQPPEGTNYQRIVIAIDPATTHHEQSDETGIVVAGITADQTAYVLEDLSGRHSPADWGQRVVQAYWRHKADRVVAEVNKGGDMVERIVRSLDPHVSYRAVRATRGKATRAEPIAALYEQGKVFHTRPHTLLETQLCEYIPGITSKSPDRLDALVWALTDLVLDKESNPVPKIWGGV</sequence>
<dbReference type="Gene3D" id="3.40.50.300">
    <property type="entry name" value="P-loop containing nucleotide triphosphate hydrolases"/>
    <property type="match status" value="1"/>
</dbReference>
<gene>
    <name evidence="3" type="ORF">EQU50_03185</name>
</gene>
<name>A0A4Q7DK84_9PROT</name>
<keyword evidence="3" id="KW-0067">ATP-binding</keyword>